<name>A0A9D2S5G7_9FIRM</name>
<gene>
    <name evidence="1" type="ORF">H9714_04545</name>
</gene>
<dbReference type="Gene3D" id="3.90.1720.10">
    <property type="entry name" value="endopeptidase domain like (from Nostoc punctiforme)"/>
    <property type="match status" value="1"/>
</dbReference>
<evidence type="ECO:0000313" key="2">
    <source>
        <dbReference type="Proteomes" id="UP000824208"/>
    </source>
</evidence>
<reference evidence="1" key="1">
    <citation type="journal article" date="2021" name="PeerJ">
        <title>Extensive microbial diversity within the chicken gut microbiome revealed by metagenomics and culture.</title>
        <authorList>
            <person name="Gilroy R."/>
            <person name="Ravi A."/>
            <person name="Getino M."/>
            <person name="Pursley I."/>
            <person name="Horton D.L."/>
            <person name="Alikhan N.F."/>
            <person name="Baker D."/>
            <person name="Gharbi K."/>
            <person name="Hall N."/>
            <person name="Watson M."/>
            <person name="Adriaenssens E.M."/>
            <person name="Foster-Nyarko E."/>
            <person name="Jarju S."/>
            <person name="Secka A."/>
            <person name="Antonio M."/>
            <person name="Oren A."/>
            <person name="Chaudhuri R.R."/>
            <person name="La Ragione R."/>
            <person name="Hildebrand F."/>
            <person name="Pallen M.J."/>
        </authorList>
    </citation>
    <scope>NUCLEOTIDE SEQUENCE</scope>
    <source>
        <strain evidence="1">CHK189-11263</strain>
    </source>
</reference>
<dbReference type="AlphaFoldDB" id="A0A9D2S5G7"/>
<dbReference type="EMBL" id="DWYC01000047">
    <property type="protein sequence ID" value="HJB56804.1"/>
    <property type="molecule type" value="Genomic_DNA"/>
</dbReference>
<protein>
    <submittedName>
        <fullName evidence="1">Uncharacterized protein</fullName>
    </submittedName>
</protein>
<evidence type="ECO:0000313" key="1">
    <source>
        <dbReference type="EMBL" id="HJB56804.1"/>
    </source>
</evidence>
<dbReference type="Proteomes" id="UP000824208">
    <property type="component" value="Unassembled WGS sequence"/>
</dbReference>
<accession>A0A9D2S5G7</accession>
<proteinExistence type="predicted"/>
<reference evidence="1" key="2">
    <citation type="submission" date="2021-04" db="EMBL/GenBank/DDBJ databases">
        <authorList>
            <person name="Gilroy R."/>
        </authorList>
    </citation>
    <scope>NUCLEOTIDE SEQUENCE</scope>
    <source>
        <strain evidence="1">CHK189-11263</strain>
    </source>
</reference>
<comment type="caution">
    <text evidence="1">The sequence shown here is derived from an EMBL/GenBank/DDBJ whole genome shotgun (WGS) entry which is preliminary data.</text>
</comment>
<sequence length="164" mass="19303">MRHICILLTKYSDWISTVVYHIGGRGFTHSSISLEEDPDTFYSFNFRGFAVESVEKHRRRGVKNSRCIRLQVSDAAYAHIRERLREMLAHRTEYHYTRLGVLFCVLRLPFRWRKHYFCSQFVAELLRDSGAAPLRRAPCRYLPNQFAIELPALPACREVLNQVI</sequence>
<organism evidence="1 2">
    <name type="scientific">Candidatus Flavonifractor intestinipullorum</name>
    <dbReference type="NCBI Taxonomy" id="2838587"/>
    <lineage>
        <taxon>Bacteria</taxon>
        <taxon>Bacillati</taxon>
        <taxon>Bacillota</taxon>
        <taxon>Clostridia</taxon>
        <taxon>Eubacteriales</taxon>
        <taxon>Oscillospiraceae</taxon>
        <taxon>Flavonifractor</taxon>
    </lineage>
</organism>